<dbReference type="NCBIfam" id="TIGR00952">
    <property type="entry name" value="S15_bact"/>
    <property type="match status" value="1"/>
</dbReference>
<proteinExistence type="inferred from homology"/>
<dbReference type="SMART" id="SM01387">
    <property type="entry name" value="Ribosomal_S15"/>
    <property type="match status" value="1"/>
</dbReference>
<dbReference type="Gene3D" id="6.10.250.3130">
    <property type="match status" value="1"/>
</dbReference>
<keyword evidence="4 6" id="KW-0694">RNA-binding</keyword>
<dbReference type="InterPro" id="IPR000589">
    <property type="entry name" value="Ribosomal_uS15"/>
</dbReference>
<dbReference type="EMBL" id="MHFR01000037">
    <property type="protein sequence ID" value="OGW98039.1"/>
    <property type="molecule type" value="Genomic_DNA"/>
</dbReference>
<evidence type="ECO:0000256" key="1">
    <source>
        <dbReference type="ARBA" id="ARBA00022980"/>
    </source>
</evidence>
<dbReference type="SUPFAM" id="SSF47060">
    <property type="entry name" value="S15/NS1 RNA-binding domain"/>
    <property type="match status" value="1"/>
</dbReference>
<dbReference type="InterPro" id="IPR009068">
    <property type="entry name" value="uS15_NS1_RNA-bd_sf"/>
</dbReference>
<dbReference type="PANTHER" id="PTHR23321">
    <property type="entry name" value="RIBOSOMAL PROTEIN S15, BACTERIAL AND ORGANELLAR"/>
    <property type="match status" value="1"/>
</dbReference>
<evidence type="ECO:0000256" key="3">
    <source>
        <dbReference type="ARBA" id="ARBA00064542"/>
    </source>
</evidence>
<dbReference type="Gene3D" id="1.10.287.10">
    <property type="entry name" value="S15/NS1, RNA-binding"/>
    <property type="match status" value="1"/>
</dbReference>
<keyword evidence="1 4" id="KW-0689">Ribosomal protein</keyword>
<protein>
    <recommendedName>
        <fullName evidence="4">Small ribosomal subunit protein uS15</fullName>
    </recommendedName>
</protein>
<organism evidence="7 8">
    <name type="scientific">Candidatus Danuiimicrobium aquiferis</name>
    <dbReference type="NCBI Taxonomy" id="1801832"/>
    <lineage>
        <taxon>Bacteria</taxon>
        <taxon>Pseudomonadati</taxon>
        <taxon>Candidatus Omnitrophota</taxon>
        <taxon>Candidatus Danuiimicrobium</taxon>
    </lineage>
</organism>
<dbReference type="InterPro" id="IPR005290">
    <property type="entry name" value="Ribosomal_uS15_bac-type"/>
</dbReference>
<gene>
    <name evidence="4" type="primary">rpsO</name>
    <name evidence="7" type="ORF">A3G33_07345</name>
</gene>
<dbReference type="GO" id="GO:0022627">
    <property type="term" value="C:cytosolic small ribosomal subunit"/>
    <property type="evidence" value="ECO:0007669"/>
    <property type="project" value="TreeGrafter"/>
</dbReference>
<evidence type="ECO:0000256" key="6">
    <source>
        <dbReference type="RuleBase" id="RU004524"/>
    </source>
</evidence>
<dbReference type="FunFam" id="1.10.287.10:FF:000002">
    <property type="entry name" value="30S ribosomal protein S15"/>
    <property type="match status" value="1"/>
</dbReference>
<comment type="function">
    <text evidence="4">Forms an intersubunit bridge (bridge B4) with the 23S rRNA of the 50S subunit in the ribosome.</text>
</comment>
<name>A0A1G1KZG2_9BACT</name>
<dbReference type="PROSITE" id="PS00362">
    <property type="entry name" value="RIBOSOMAL_S15"/>
    <property type="match status" value="1"/>
</dbReference>
<evidence type="ECO:0000256" key="5">
    <source>
        <dbReference type="RuleBase" id="RU003919"/>
    </source>
</evidence>
<evidence type="ECO:0000256" key="2">
    <source>
        <dbReference type="ARBA" id="ARBA00023274"/>
    </source>
</evidence>
<evidence type="ECO:0000313" key="8">
    <source>
        <dbReference type="Proteomes" id="UP000178187"/>
    </source>
</evidence>
<dbReference type="GO" id="GO:0003735">
    <property type="term" value="F:structural constituent of ribosome"/>
    <property type="evidence" value="ECO:0007669"/>
    <property type="project" value="InterPro"/>
</dbReference>
<sequence length="89" mass="10686">MALTKEKKTTVVKKFQRSEKDTGSDDVQIALLTTRINELTKHFAVNKKDHHSRLGLIKMVERRKRLLNYMQKTYPERYQKIIKELELRK</sequence>
<dbReference type="AlphaFoldDB" id="A0A1G1KZG2"/>
<accession>A0A1G1KZG2</accession>
<comment type="caution">
    <text evidence="7">The sequence shown here is derived from an EMBL/GenBank/DDBJ whole genome shotgun (WGS) entry which is preliminary data.</text>
</comment>
<evidence type="ECO:0000256" key="4">
    <source>
        <dbReference type="HAMAP-Rule" id="MF_01343"/>
    </source>
</evidence>
<reference evidence="7 8" key="1">
    <citation type="journal article" date="2016" name="Nat. Commun.">
        <title>Thousands of microbial genomes shed light on interconnected biogeochemical processes in an aquifer system.</title>
        <authorList>
            <person name="Anantharaman K."/>
            <person name="Brown C.T."/>
            <person name="Hug L.A."/>
            <person name="Sharon I."/>
            <person name="Castelle C.J."/>
            <person name="Probst A.J."/>
            <person name="Thomas B.C."/>
            <person name="Singh A."/>
            <person name="Wilkins M.J."/>
            <person name="Karaoz U."/>
            <person name="Brodie E.L."/>
            <person name="Williams K.H."/>
            <person name="Hubbard S.S."/>
            <person name="Banfield J.F."/>
        </authorList>
    </citation>
    <scope>NUCLEOTIDE SEQUENCE [LARGE SCALE GENOMIC DNA]</scope>
</reference>
<dbReference type="HAMAP" id="MF_01343_B">
    <property type="entry name" value="Ribosomal_uS15_B"/>
    <property type="match status" value="1"/>
</dbReference>
<comment type="similarity">
    <text evidence="4 5">Belongs to the universal ribosomal protein uS15 family.</text>
</comment>
<dbReference type="GO" id="GO:0019843">
    <property type="term" value="F:rRNA binding"/>
    <property type="evidence" value="ECO:0007669"/>
    <property type="project" value="UniProtKB-UniRule"/>
</dbReference>
<keyword evidence="2 4" id="KW-0687">Ribonucleoprotein</keyword>
<comment type="subunit">
    <text evidence="3 4">Part of the 30S ribosomal subunit. Forms a bridge to the 50S subunit in the 70S ribosome, contacting the 23S rRNA.</text>
</comment>
<comment type="function">
    <text evidence="4 6">One of the primary rRNA binding proteins, it binds directly to 16S rRNA where it helps nucleate assembly of the platform of the 30S subunit by binding and bridging several RNA helices of the 16S rRNA.</text>
</comment>
<dbReference type="Pfam" id="PF00312">
    <property type="entry name" value="Ribosomal_S15"/>
    <property type="match status" value="1"/>
</dbReference>
<keyword evidence="4 6" id="KW-0699">rRNA-binding</keyword>
<evidence type="ECO:0000313" key="7">
    <source>
        <dbReference type="EMBL" id="OGW98039.1"/>
    </source>
</evidence>
<dbReference type="PANTHER" id="PTHR23321:SF26">
    <property type="entry name" value="SMALL RIBOSOMAL SUBUNIT PROTEIN US15M"/>
    <property type="match status" value="1"/>
</dbReference>
<dbReference type="Proteomes" id="UP000178187">
    <property type="component" value="Unassembled WGS sequence"/>
</dbReference>
<dbReference type="GO" id="GO:0006412">
    <property type="term" value="P:translation"/>
    <property type="evidence" value="ECO:0007669"/>
    <property type="project" value="UniProtKB-UniRule"/>
</dbReference>
<dbReference type="CDD" id="cd00353">
    <property type="entry name" value="Ribosomal_S15p_S13e"/>
    <property type="match status" value="1"/>
</dbReference>